<protein>
    <submittedName>
        <fullName evidence="1">Uncharacterized protein</fullName>
    </submittedName>
</protein>
<dbReference type="AlphaFoldDB" id="A0A8C9H050"/>
<keyword evidence="2" id="KW-1185">Reference proteome</keyword>
<organism evidence="1 2">
    <name type="scientific">Piliocolobus tephrosceles</name>
    <name type="common">Ugandan red Colobus</name>
    <dbReference type="NCBI Taxonomy" id="591936"/>
    <lineage>
        <taxon>Eukaryota</taxon>
        <taxon>Metazoa</taxon>
        <taxon>Chordata</taxon>
        <taxon>Craniata</taxon>
        <taxon>Vertebrata</taxon>
        <taxon>Euteleostomi</taxon>
        <taxon>Mammalia</taxon>
        <taxon>Eutheria</taxon>
        <taxon>Euarchontoglires</taxon>
        <taxon>Primates</taxon>
        <taxon>Haplorrhini</taxon>
        <taxon>Catarrhini</taxon>
        <taxon>Cercopithecidae</taxon>
        <taxon>Colobinae</taxon>
        <taxon>Piliocolobus</taxon>
    </lineage>
</organism>
<dbReference type="Ensembl" id="ENSPTET00000017031.1">
    <property type="protein sequence ID" value="ENSPTEP00000011276.1"/>
    <property type="gene ID" value="ENSPTEG00000012719.1"/>
</dbReference>
<reference evidence="1" key="1">
    <citation type="submission" date="2025-08" db="UniProtKB">
        <authorList>
            <consortium name="Ensembl"/>
        </authorList>
    </citation>
    <scope>IDENTIFICATION</scope>
</reference>
<evidence type="ECO:0000313" key="1">
    <source>
        <dbReference type="Ensembl" id="ENSPTEP00000011276.1"/>
    </source>
</evidence>
<sequence length="59" mass="6936">MILRISSLRCYCFSLHLRLAESLPFLDPGIFSESWFHQYTCCPVIPSHTQWCLEHSTFS</sequence>
<dbReference type="Proteomes" id="UP000694416">
    <property type="component" value="Unplaced"/>
</dbReference>
<reference evidence="1" key="2">
    <citation type="submission" date="2025-09" db="UniProtKB">
        <authorList>
            <consortium name="Ensembl"/>
        </authorList>
    </citation>
    <scope>IDENTIFICATION</scope>
</reference>
<proteinExistence type="predicted"/>
<name>A0A8C9H050_9PRIM</name>
<evidence type="ECO:0000313" key="2">
    <source>
        <dbReference type="Proteomes" id="UP000694416"/>
    </source>
</evidence>
<accession>A0A8C9H050</accession>